<evidence type="ECO:0008006" key="4">
    <source>
        <dbReference type="Google" id="ProtNLM"/>
    </source>
</evidence>
<feature type="chain" id="PRO_5018292296" description="Chitin-binding type-3 domain-containing protein" evidence="1">
    <location>
        <begin position="20"/>
        <end position="212"/>
    </location>
</feature>
<protein>
    <recommendedName>
        <fullName evidence="4">Chitin-binding type-3 domain-containing protein</fullName>
    </recommendedName>
</protein>
<evidence type="ECO:0000256" key="1">
    <source>
        <dbReference type="SAM" id="SignalP"/>
    </source>
</evidence>
<organism evidence="2 3">
    <name type="scientific">Deinococcus psychrotolerans</name>
    <dbReference type="NCBI Taxonomy" id="2489213"/>
    <lineage>
        <taxon>Bacteria</taxon>
        <taxon>Thermotogati</taxon>
        <taxon>Deinococcota</taxon>
        <taxon>Deinococci</taxon>
        <taxon>Deinococcales</taxon>
        <taxon>Deinococcaceae</taxon>
        <taxon>Deinococcus</taxon>
    </lineage>
</organism>
<dbReference type="Gene3D" id="2.60.40.10">
    <property type="entry name" value="Immunoglobulins"/>
    <property type="match status" value="1"/>
</dbReference>
<dbReference type="AlphaFoldDB" id="A0A3G8YRB8"/>
<feature type="signal peptide" evidence="1">
    <location>
        <begin position="1"/>
        <end position="19"/>
    </location>
</feature>
<dbReference type="OrthoDB" id="72419at2"/>
<keyword evidence="1" id="KW-0732">Signal</keyword>
<dbReference type="CDD" id="cd12215">
    <property type="entry name" value="ChiC_BD"/>
    <property type="match status" value="1"/>
</dbReference>
<dbReference type="SUPFAM" id="SSF51055">
    <property type="entry name" value="Carbohydrate binding domain"/>
    <property type="match status" value="1"/>
</dbReference>
<reference evidence="2 3" key="1">
    <citation type="submission" date="2018-11" db="EMBL/GenBank/DDBJ databases">
        <title>Deinococcus shelandsis sp. nov., isolated from South Shetland Islands soil of Antarctica.</title>
        <authorList>
            <person name="Tian J."/>
        </authorList>
    </citation>
    <scope>NUCLEOTIDE SEQUENCE [LARGE SCALE GENOMIC DNA]</scope>
    <source>
        <strain evidence="2 3">S14-83T</strain>
        <plasmid evidence="2 3">unnamed2</plasmid>
    </source>
</reference>
<dbReference type="Gene3D" id="2.10.10.20">
    <property type="entry name" value="Carbohydrate-binding module superfamily 5/12"/>
    <property type="match status" value="1"/>
</dbReference>
<keyword evidence="2" id="KW-0614">Plasmid</keyword>
<name>A0A3G8YRB8_9DEIO</name>
<dbReference type="GO" id="GO:0030246">
    <property type="term" value="F:carbohydrate binding"/>
    <property type="evidence" value="ECO:0007669"/>
    <property type="project" value="InterPro"/>
</dbReference>
<dbReference type="PROSITE" id="PS51257">
    <property type="entry name" value="PROKAR_LIPOPROTEIN"/>
    <property type="match status" value="1"/>
</dbReference>
<gene>
    <name evidence="2" type="ORF">EHF33_19645</name>
</gene>
<dbReference type="Proteomes" id="UP000276417">
    <property type="component" value="Plasmid unnamed2"/>
</dbReference>
<keyword evidence="3" id="KW-1185">Reference proteome</keyword>
<dbReference type="GO" id="GO:0004553">
    <property type="term" value="F:hydrolase activity, hydrolyzing O-glycosyl compounds"/>
    <property type="evidence" value="ECO:0007669"/>
    <property type="project" value="InterPro"/>
</dbReference>
<accession>A0A3G8YRB8</accession>
<dbReference type="InterPro" id="IPR013783">
    <property type="entry name" value="Ig-like_fold"/>
</dbReference>
<dbReference type="RefSeq" id="WP_124875366.1">
    <property type="nucleotide sequence ID" value="NZ_CP034186.1"/>
</dbReference>
<proteinExistence type="predicted"/>
<evidence type="ECO:0000313" key="3">
    <source>
        <dbReference type="Proteomes" id="UP000276417"/>
    </source>
</evidence>
<dbReference type="KEGG" id="dph:EHF33_19645"/>
<dbReference type="EMBL" id="CP034186">
    <property type="protein sequence ID" value="AZI45094.1"/>
    <property type="molecule type" value="Genomic_DNA"/>
</dbReference>
<sequence length="212" mass="21268">MSHFRLSALSFLTLILTLAACSTSPTPGSNSLSSQALTCAAWNATTAYTASAGGITYKANWWTQGDARAIHSGPSGSGQPWGVVSGTCGTTLPGGDTTAPSVSLSASPSSVTTVGNVTLSASASDNVGVSKVEFYSGTTLLNTDTTAPYTASEAVTSAQNGTRSYTAKTFKAAGNTKSASTSVTVNISSGTGTTPPPTGGLKRVAYFSQWGI</sequence>
<geneLocation type="plasmid" evidence="2 3">
    <name>unnamed2</name>
</geneLocation>
<dbReference type="Pfam" id="PF17957">
    <property type="entry name" value="Big_7"/>
    <property type="match status" value="1"/>
</dbReference>
<dbReference type="InterPro" id="IPR036573">
    <property type="entry name" value="CBM_sf_5/12"/>
</dbReference>
<dbReference type="GO" id="GO:0005576">
    <property type="term" value="C:extracellular region"/>
    <property type="evidence" value="ECO:0007669"/>
    <property type="project" value="InterPro"/>
</dbReference>
<evidence type="ECO:0000313" key="2">
    <source>
        <dbReference type="EMBL" id="AZI45094.1"/>
    </source>
</evidence>
<dbReference type="GO" id="GO:0005975">
    <property type="term" value="P:carbohydrate metabolic process"/>
    <property type="evidence" value="ECO:0007669"/>
    <property type="project" value="InterPro"/>
</dbReference>